<keyword evidence="1" id="KW-0456">Lyase</keyword>
<dbReference type="PANTHER" id="PTHR21240">
    <property type="entry name" value="2-AMINO-3-CARBOXYLMUCONATE-6-SEMIALDEHYDE DECARBOXYLASE"/>
    <property type="match status" value="1"/>
</dbReference>
<dbReference type="InterPro" id="IPR032465">
    <property type="entry name" value="ACMSD"/>
</dbReference>
<dbReference type="RefSeq" id="WP_263051006.1">
    <property type="nucleotide sequence ID" value="NZ_CP106735.1"/>
</dbReference>
<dbReference type="PANTHER" id="PTHR21240:SF28">
    <property type="entry name" value="ISO-OROTATE DECARBOXYLASE (EUROFUNG)"/>
    <property type="match status" value="1"/>
</dbReference>
<gene>
    <name evidence="4" type="ORF">N7E81_18070</name>
</gene>
<feature type="signal peptide" evidence="2">
    <location>
        <begin position="1"/>
        <end position="20"/>
    </location>
</feature>
<accession>A0ABY6D2E2</accession>
<reference evidence="4" key="1">
    <citation type="submission" date="2022-10" db="EMBL/GenBank/DDBJ databases">
        <title>Comparative genomics and taxonomic characterization of three novel marine species of genus Reichenbachiella exhibiting antioxidant and polysaccharide degradation activities.</title>
        <authorList>
            <person name="Muhammad N."/>
            <person name="Lee Y.-J."/>
            <person name="Ko J."/>
            <person name="Kim S.-G."/>
        </authorList>
    </citation>
    <scope>NUCLEOTIDE SEQUENCE</scope>
    <source>
        <strain evidence="4">Wsw4-B4</strain>
    </source>
</reference>
<dbReference type="Gene3D" id="3.20.20.140">
    <property type="entry name" value="Metal-dependent hydrolases"/>
    <property type="match status" value="1"/>
</dbReference>
<dbReference type="Proteomes" id="UP001062165">
    <property type="component" value="Chromosome"/>
</dbReference>
<organism evidence="4 5">
    <name type="scientific">Reichenbachiella carrageenanivorans</name>
    <dbReference type="NCBI Taxonomy" id="2979869"/>
    <lineage>
        <taxon>Bacteria</taxon>
        <taxon>Pseudomonadati</taxon>
        <taxon>Bacteroidota</taxon>
        <taxon>Cytophagia</taxon>
        <taxon>Cytophagales</taxon>
        <taxon>Reichenbachiellaceae</taxon>
        <taxon>Reichenbachiella</taxon>
    </lineage>
</organism>
<dbReference type="EMBL" id="CP106735">
    <property type="protein sequence ID" value="UXX79263.1"/>
    <property type="molecule type" value="Genomic_DNA"/>
</dbReference>
<dbReference type="SUPFAM" id="SSF51556">
    <property type="entry name" value="Metallo-dependent hydrolases"/>
    <property type="match status" value="1"/>
</dbReference>
<feature type="chain" id="PRO_5045975709" evidence="2">
    <location>
        <begin position="21"/>
        <end position="364"/>
    </location>
</feature>
<keyword evidence="2" id="KW-0732">Signal</keyword>
<evidence type="ECO:0000259" key="3">
    <source>
        <dbReference type="Pfam" id="PF04909"/>
    </source>
</evidence>
<dbReference type="InterPro" id="IPR006680">
    <property type="entry name" value="Amidohydro-rel"/>
</dbReference>
<evidence type="ECO:0000313" key="5">
    <source>
        <dbReference type="Proteomes" id="UP001062165"/>
    </source>
</evidence>
<protein>
    <submittedName>
        <fullName evidence="4">Amidohydrolase family protein</fullName>
    </submittedName>
</protein>
<proteinExistence type="predicted"/>
<dbReference type="Pfam" id="PF04909">
    <property type="entry name" value="Amidohydro_2"/>
    <property type="match status" value="1"/>
</dbReference>
<evidence type="ECO:0000256" key="2">
    <source>
        <dbReference type="SAM" id="SignalP"/>
    </source>
</evidence>
<keyword evidence="5" id="KW-1185">Reference proteome</keyword>
<dbReference type="InterPro" id="IPR032466">
    <property type="entry name" value="Metal_Hydrolase"/>
</dbReference>
<evidence type="ECO:0000313" key="4">
    <source>
        <dbReference type="EMBL" id="UXX79263.1"/>
    </source>
</evidence>
<feature type="domain" description="Amidohydrolase-related" evidence="3">
    <location>
        <begin position="49"/>
        <end position="353"/>
    </location>
</feature>
<sequence length="364" mass="42260">MKIRYFLLTITLGFSILAHAQTMDFESYNPPSTLVVTEHQVTKAKYPFIDVHNHQFGMNTQDLRPLLHDMDDLNMAVMVNLSGRGRGSDEHFEGVMQNVKKNAPNRFIIFTNLSFDNIDDKNWTINTVDQLSRDVKAGANGLKIYKSLGLRHTDQDGKRIAVDDPRLDPIWAKCGELGIPVLIHSADPKPFWDDHDENNERWLELKTKPGRKRGPNDPAPWEQIIAEQHHVFEKHPNTKFINAHLGWYANDLTTLGQLMDKYPNMYSEIGAVIAELGRQPRAANAFLTKYQDRVMFGKDAYNKEQYYTYFRVLETADEYFPYYKKYHAYWKMYGLDLSDEVLKKLYYKNAVQVIPNIDSSLFPE</sequence>
<name>A0ABY6D2E2_9BACT</name>
<evidence type="ECO:0000256" key="1">
    <source>
        <dbReference type="ARBA" id="ARBA00023239"/>
    </source>
</evidence>